<proteinExistence type="predicted"/>
<name>A0A179IRP3_HYDSH</name>
<keyword evidence="2" id="KW-1185">Reference proteome</keyword>
<sequence length="171" mass="20908">MAYDRKKIEELIDGTIDWETLHRMLSEPKDPERFRLYLEILQERVPWEDRIILPYQYHLYVVQKKDTKEWVIKCDCGHEFCDYRDNWKLHALIYVRDTEESLNEIYPKLMAPDPNWQVFREYYCPGCGTLLEVEAPTPWYPVIHNWEPDIETFYREWLGQPVPERAEPVRK</sequence>
<dbReference type="EMBL" id="JXBB01000001">
    <property type="protein sequence ID" value="OAR05366.1"/>
    <property type="molecule type" value="Genomic_DNA"/>
</dbReference>
<dbReference type="RefSeq" id="WP_066197265.1">
    <property type="nucleotide sequence ID" value="NZ_CBCSAS010000011.1"/>
</dbReference>
<dbReference type="AlphaFoldDB" id="A0A179IRP3"/>
<dbReference type="Pfam" id="PF08882">
    <property type="entry name" value="Acetone_carb_G"/>
    <property type="match status" value="1"/>
</dbReference>
<reference evidence="1 2" key="1">
    <citation type="submission" date="2015-09" db="EMBL/GenBank/DDBJ databases">
        <title>Draft genome sequence of Hydrogenibacillus schlegelii DSM 2000.</title>
        <authorList>
            <person name="Hemp J."/>
        </authorList>
    </citation>
    <scope>NUCLEOTIDE SEQUENCE [LARGE SCALE GENOMIC DNA]</scope>
    <source>
        <strain evidence="1 2">MA 48</strain>
    </source>
</reference>
<protein>
    <submittedName>
        <fullName evidence="1">Acetone carboxylase subunit gamma</fullName>
    </submittedName>
</protein>
<dbReference type="InterPro" id="IPR016750">
    <property type="entry name" value="Aceto_COase_bsu/gsu"/>
</dbReference>
<dbReference type="Proteomes" id="UP000243024">
    <property type="component" value="Unassembled WGS sequence"/>
</dbReference>
<comment type="caution">
    <text evidence="1">The sequence shown here is derived from an EMBL/GenBank/DDBJ whole genome shotgun (WGS) entry which is preliminary data.</text>
</comment>
<dbReference type="PIRSF" id="PIRSF019217">
    <property type="entry name" value="Acetone_carboxlyase_gsu"/>
    <property type="match status" value="1"/>
</dbReference>
<evidence type="ECO:0000313" key="2">
    <source>
        <dbReference type="Proteomes" id="UP000243024"/>
    </source>
</evidence>
<organism evidence="1 2">
    <name type="scientific">Hydrogenibacillus schlegelii</name>
    <name type="common">Bacillus schlegelii</name>
    <dbReference type="NCBI Taxonomy" id="1484"/>
    <lineage>
        <taxon>Bacteria</taxon>
        <taxon>Bacillati</taxon>
        <taxon>Bacillota</taxon>
        <taxon>Bacilli</taxon>
        <taxon>Bacillales</taxon>
        <taxon>Bacillales Family X. Incertae Sedis</taxon>
        <taxon>Hydrogenibacillus</taxon>
    </lineage>
</organism>
<evidence type="ECO:0000313" key="1">
    <source>
        <dbReference type="EMBL" id="OAR05366.1"/>
    </source>
</evidence>
<dbReference type="OrthoDB" id="8688459at2"/>
<gene>
    <name evidence="1" type="ORF">SA87_10680</name>
</gene>
<accession>A0A179IRP3</accession>
<dbReference type="STRING" id="1484.SA87_10680"/>